<protein>
    <submittedName>
        <fullName evidence="4">Family 16 glycosylhydrolase</fullName>
    </submittedName>
</protein>
<dbReference type="PROSITE" id="PS51318">
    <property type="entry name" value="TAT"/>
    <property type="match status" value="1"/>
</dbReference>
<proteinExistence type="predicted"/>
<dbReference type="PANTHER" id="PTHR10963">
    <property type="entry name" value="GLYCOSYL HYDROLASE-RELATED"/>
    <property type="match status" value="1"/>
</dbReference>
<dbReference type="EMBL" id="JAAKZZ010000177">
    <property type="protein sequence ID" value="NGO70230.1"/>
    <property type="molecule type" value="Genomic_DNA"/>
</dbReference>
<keyword evidence="4" id="KW-0378">Hydrolase</keyword>
<dbReference type="PANTHER" id="PTHR10963:SF60">
    <property type="entry name" value="GRAM-NEGATIVE BACTERIA-BINDING PROTEIN 1-RELATED"/>
    <property type="match status" value="1"/>
</dbReference>
<dbReference type="SUPFAM" id="SSF49899">
    <property type="entry name" value="Concanavalin A-like lectins/glucanases"/>
    <property type="match status" value="1"/>
</dbReference>
<dbReference type="PROSITE" id="PS51762">
    <property type="entry name" value="GH16_2"/>
    <property type="match status" value="1"/>
</dbReference>
<gene>
    <name evidence="4" type="ORF">G5C65_18115</name>
</gene>
<feature type="region of interest" description="Disordered" evidence="1">
    <location>
        <begin position="296"/>
        <end position="325"/>
    </location>
</feature>
<accession>A0A6G4X017</accession>
<evidence type="ECO:0000313" key="4">
    <source>
        <dbReference type="EMBL" id="NGO70230.1"/>
    </source>
</evidence>
<feature type="region of interest" description="Disordered" evidence="1">
    <location>
        <begin position="59"/>
        <end position="94"/>
    </location>
</feature>
<dbReference type="GO" id="GO:0004553">
    <property type="term" value="F:hydrolase activity, hydrolyzing O-glycosyl compounds"/>
    <property type="evidence" value="ECO:0007669"/>
    <property type="project" value="InterPro"/>
</dbReference>
<dbReference type="RefSeq" id="WP_165299899.1">
    <property type="nucleotide sequence ID" value="NZ_JAAKZZ010000177.1"/>
</dbReference>
<dbReference type="GO" id="GO:0005975">
    <property type="term" value="P:carbohydrate metabolic process"/>
    <property type="evidence" value="ECO:0007669"/>
    <property type="project" value="InterPro"/>
</dbReference>
<feature type="domain" description="GH16" evidence="3">
    <location>
        <begin position="43"/>
        <end position="323"/>
    </location>
</feature>
<evidence type="ECO:0000256" key="1">
    <source>
        <dbReference type="SAM" id="MobiDB-lite"/>
    </source>
</evidence>
<dbReference type="Proteomes" id="UP000477722">
    <property type="component" value="Unassembled WGS sequence"/>
</dbReference>
<organism evidence="4 5">
    <name type="scientific">Streptomyces boncukensis</name>
    <dbReference type="NCBI Taxonomy" id="2711219"/>
    <lineage>
        <taxon>Bacteria</taxon>
        <taxon>Bacillati</taxon>
        <taxon>Actinomycetota</taxon>
        <taxon>Actinomycetes</taxon>
        <taxon>Kitasatosporales</taxon>
        <taxon>Streptomycetaceae</taxon>
        <taxon>Streptomyces</taxon>
    </lineage>
</organism>
<feature type="chain" id="PRO_5026344201" evidence="2">
    <location>
        <begin position="39"/>
        <end position="325"/>
    </location>
</feature>
<name>A0A6G4X017_9ACTN</name>
<dbReference type="CDD" id="cd02182">
    <property type="entry name" value="GH16_Strep_laminarinase_like"/>
    <property type="match status" value="1"/>
</dbReference>
<feature type="signal peptide" evidence="2">
    <location>
        <begin position="1"/>
        <end position="38"/>
    </location>
</feature>
<evidence type="ECO:0000256" key="2">
    <source>
        <dbReference type="SAM" id="SignalP"/>
    </source>
</evidence>
<keyword evidence="5" id="KW-1185">Reference proteome</keyword>
<evidence type="ECO:0000313" key="5">
    <source>
        <dbReference type="Proteomes" id="UP000477722"/>
    </source>
</evidence>
<comment type="caution">
    <text evidence="4">The sequence shown here is derived from an EMBL/GenBank/DDBJ whole genome shotgun (WGS) entry which is preliminary data.</text>
</comment>
<dbReference type="InterPro" id="IPR006311">
    <property type="entry name" value="TAT_signal"/>
</dbReference>
<sequence length="325" mass="34065">MRTPGIGIPPGRGRRRTAVAAVAALAAAAALAVPAAQAAQSAPDARNAAGPGVLQEIWSEDFDGPAGSPPSGENWIVDTGHGYPGGPDNWGTGEVQEYTDDPANLQLDGQGRLKITALKNGDAWTSGRIETRRTDFAAPEGGTLRISASLRLPQVSGDAALGYWPAFWTLGDAYRGNYWNWPGIGEFDIMENVNGQRATHGVLHCGVNPGGPCNETQGLGAERPCADCQSAFHEYAVELDRTGGTEELRWYVDGQQFHSVSENDVGADAWAQATHHGHFILLNLAMGGAFPDGVAGRATPTPATESGGSLLVDRVSVERTGGATR</sequence>
<dbReference type="Pfam" id="PF26113">
    <property type="entry name" value="GH16_XgeA"/>
    <property type="match status" value="1"/>
</dbReference>
<dbReference type="AlphaFoldDB" id="A0A6G4X017"/>
<dbReference type="Gene3D" id="2.60.120.200">
    <property type="match status" value="1"/>
</dbReference>
<reference evidence="4 5" key="1">
    <citation type="submission" date="2020-02" db="EMBL/GenBank/DDBJ databases">
        <title>Whole-genome analyses of novel actinobacteria.</title>
        <authorList>
            <person name="Sahin N."/>
            <person name="Tatar D."/>
        </authorList>
    </citation>
    <scope>NUCLEOTIDE SEQUENCE [LARGE SCALE GENOMIC DNA]</scope>
    <source>
        <strain evidence="4 5">SB3404</strain>
    </source>
</reference>
<keyword evidence="2" id="KW-0732">Signal</keyword>
<evidence type="ECO:0000259" key="3">
    <source>
        <dbReference type="PROSITE" id="PS51762"/>
    </source>
</evidence>
<dbReference type="InterPro" id="IPR000757">
    <property type="entry name" value="Beta-glucanase-like"/>
</dbReference>
<dbReference type="InterPro" id="IPR050546">
    <property type="entry name" value="Glycosyl_Hydrlase_16"/>
</dbReference>
<dbReference type="InterPro" id="IPR013320">
    <property type="entry name" value="ConA-like_dom_sf"/>
</dbReference>